<protein>
    <recommendedName>
        <fullName evidence="1">Methyltransferase domain-containing protein</fullName>
    </recommendedName>
</protein>
<evidence type="ECO:0000313" key="3">
    <source>
        <dbReference type="Proteomes" id="UP000248688"/>
    </source>
</evidence>
<dbReference type="InterPro" id="IPR041698">
    <property type="entry name" value="Methyltransf_25"/>
</dbReference>
<feature type="domain" description="Methyltransferase" evidence="1">
    <location>
        <begin position="42"/>
        <end position="135"/>
    </location>
</feature>
<dbReference type="Pfam" id="PF13649">
    <property type="entry name" value="Methyltransf_25"/>
    <property type="match status" value="1"/>
</dbReference>
<sequence length="207" mass="24415">MKKNLYDKVAFFYDRLAMAVLGKAHRESKYAFLDMVETGEQVLYIGGGTGDNLPMLANRVGHQGKIFFVEASQKMMQKAKNQLTPNQVDRVVFLHQTDFSRLPTQHFDWVITQYLLDILSDEEIDGLFLAINQRTKSSAHWILVDFFDQSSMQWLQWLMIHFFRLITDNPRNDLPAYYQFFKKHGWTLREEEKYKGGWIKAVCFRKS</sequence>
<dbReference type="RefSeq" id="WP_112783813.1">
    <property type="nucleotide sequence ID" value="NZ_CP030041.1"/>
</dbReference>
<dbReference type="OrthoDB" id="836632at2"/>
<keyword evidence="3" id="KW-1185">Reference proteome</keyword>
<reference evidence="2 3" key="1">
    <citation type="submission" date="2018-06" db="EMBL/GenBank/DDBJ databases">
        <title>Echinicola strongylocentroti sp. nov., isolated from a sea urchin Strongylocentrotus intermedius.</title>
        <authorList>
            <person name="Bae S.S."/>
        </authorList>
    </citation>
    <scope>NUCLEOTIDE SEQUENCE [LARGE SCALE GENOMIC DNA]</scope>
    <source>
        <strain evidence="2 3">MEBiC08714</strain>
    </source>
</reference>
<dbReference type="SUPFAM" id="SSF53335">
    <property type="entry name" value="S-adenosyl-L-methionine-dependent methyltransferases"/>
    <property type="match status" value="1"/>
</dbReference>
<dbReference type="AlphaFoldDB" id="A0A2Z4IH50"/>
<proteinExistence type="predicted"/>
<evidence type="ECO:0000313" key="2">
    <source>
        <dbReference type="EMBL" id="AWW30432.1"/>
    </source>
</evidence>
<accession>A0A2Z4IH50</accession>
<dbReference type="Proteomes" id="UP000248688">
    <property type="component" value="Chromosome"/>
</dbReference>
<dbReference type="InterPro" id="IPR029063">
    <property type="entry name" value="SAM-dependent_MTases_sf"/>
</dbReference>
<organism evidence="2 3">
    <name type="scientific">Echinicola strongylocentroti</name>
    <dbReference type="NCBI Taxonomy" id="1795355"/>
    <lineage>
        <taxon>Bacteria</taxon>
        <taxon>Pseudomonadati</taxon>
        <taxon>Bacteroidota</taxon>
        <taxon>Cytophagia</taxon>
        <taxon>Cytophagales</taxon>
        <taxon>Cyclobacteriaceae</taxon>
        <taxon>Echinicola</taxon>
    </lineage>
</organism>
<gene>
    <name evidence="2" type="ORF">DN752_10030</name>
</gene>
<dbReference type="KEGG" id="est:DN752_10030"/>
<dbReference type="CDD" id="cd02440">
    <property type="entry name" value="AdoMet_MTases"/>
    <property type="match status" value="1"/>
</dbReference>
<dbReference type="EMBL" id="CP030041">
    <property type="protein sequence ID" value="AWW30432.1"/>
    <property type="molecule type" value="Genomic_DNA"/>
</dbReference>
<dbReference type="Gene3D" id="3.40.50.150">
    <property type="entry name" value="Vaccinia Virus protein VP39"/>
    <property type="match status" value="1"/>
</dbReference>
<evidence type="ECO:0000259" key="1">
    <source>
        <dbReference type="Pfam" id="PF13649"/>
    </source>
</evidence>
<name>A0A2Z4IH50_9BACT</name>